<accession>A0A3G2YRV2</accession>
<proteinExistence type="predicted"/>
<name>A0A3G2YRV2_9CAUD</name>
<dbReference type="EMBL" id="MF431615">
    <property type="protein sequence ID" value="AYP28059.1"/>
    <property type="molecule type" value="Genomic_DNA"/>
</dbReference>
<sequence length="127" mass="14787">MLEKVIFAIDNDKDTHAVAKFLRHVDTEQVMGRFGPMQHLIGSYEGAMECSYMIDARDLPKVQRFIEYQDSVLHVPADTRQPCHLVFNRLSDQPNMMLEPMREVSHAFALKQYAWTYNLATGRYFVC</sequence>
<dbReference type="Pfam" id="PF23780">
    <property type="entry name" value="S-AdoMet_lyase"/>
    <property type="match status" value="1"/>
</dbReference>
<dbReference type="InterPro" id="IPR057548">
    <property type="entry name" value="S-AdoMet_lyase-like"/>
</dbReference>
<evidence type="ECO:0000313" key="1">
    <source>
        <dbReference type="EMBL" id="AYP28059.1"/>
    </source>
</evidence>
<organism evidence="1">
    <name type="scientific">Lentibacter phage vB_LenP_ICBM3</name>
    <dbReference type="NCBI Taxonomy" id="2301530"/>
    <lineage>
        <taxon>Viruses</taxon>
        <taxon>Duplodnaviria</taxon>
        <taxon>Heunggongvirae</taxon>
        <taxon>Uroviricota</taxon>
        <taxon>Caudoviricetes</taxon>
        <taxon>Zobellviridae</taxon>
        <taxon>Cobavirinae</taxon>
        <taxon>Siovirus</taxon>
        <taxon>Siovirus germanense</taxon>
    </lineage>
</organism>
<dbReference type="Proteomes" id="UP000272148">
    <property type="component" value="Segment"/>
</dbReference>
<reference evidence="1" key="1">
    <citation type="journal article" date="2019" name="ISME J.">
        <title>Cobaviruses - a new globally distributed phage group infecting Rhodobacteraceae in marine ecosystems.</title>
        <authorList>
            <person name="Bischoff V."/>
            <person name="Bunk B."/>
            <person name="Meier-Kolthoff J.P."/>
            <person name="Sproer C."/>
            <person name="Poehlein A."/>
            <person name="Dogs M."/>
            <person name="Nguyen M."/>
            <person name="Petersen J."/>
            <person name="Daniel R."/>
            <person name="Overmann J."/>
            <person name="Goker M."/>
            <person name="Simon M."/>
            <person name="Brinkhoff T."/>
            <person name="Moraru C."/>
        </authorList>
    </citation>
    <scope>NUCLEOTIDE SEQUENCE</scope>
</reference>
<protein>
    <submittedName>
        <fullName evidence="1">Uncharacterized protein</fullName>
    </submittedName>
</protein>